<protein>
    <submittedName>
        <fullName evidence="11">Uncharacterized protein</fullName>
    </submittedName>
</protein>
<evidence type="ECO:0000256" key="9">
    <source>
        <dbReference type="ARBA" id="ARBA00023328"/>
    </source>
</evidence>
<keyword evidence="8" id="KW-0131">Cell cycle</keyword>
<keyword evidence="7" id="KW-0539">Nucleus</keyword>
<dbReference type="Proteomes" id="UP000094043">
    <property type="component" value="Chromosome 3"/>
</dbReference>
<evidence type="ECO:0000313" key="11">
    <source>
        <dbReference type="EMBL" id="WVN87659.1"/>
    </source>
</evidence>
<evidence type="ECO:0000256" key="3">
    <source>
        <dbReference type="ARBA" id="ARBA00022454"/>
    </source>
</evidence>
<evidence type="ECO:0000256" key="10">
    <source>
        <dbReference type="SAM" id="MobiDB-lite"/>
    </source>
</evidence>
<feature type="compositionally biased region" description="Acidic residues" evidence="10">
    <location>
        <begin position="66"/>
        <end position="82"/>
    </location>
</feature>
<dbReference type="RefSeq" id="XP_066068359.1">
    <property type="nucleotide sequence ID" value="XM_066212262.1"/>
</dbReference>
<feature type="compositionally biased region" description="Polar residues" evidence="10">
    <location>
        <begin position="1"/>
        <end position="28"/>
    </location>
</feature>
<dbReference type="PANTHER" id="PTHR15459:SF3">
    <property type="entry name" value="POLYAMINE-MODULATED FACTOR 1"/>
    <property type="match status" value="1"/>
</dbReference>
<keyword evidence="12" id="KW-1185">Reference proteome</keyword>
<evidence type="ECO:0000256" key="7">
    <source>
        <dbReference type="ARBA" id="ARBA00023242"/>
    </source>
</evidence>
<keyword evidence="6" id="KW-0995">Kinetochore</keyword>
<dbReference type="GO" id="GO:0051301">
    <property type="term" value="P:cell division"/>
    <property type="evidence" value="ECO:0007669"/>
    <property type="project" value="UniProtKB-KW"/>
</dbReference>
<dbReference type="GO" id="GO:0000444">
    <property type="term" value="C:MIS12/MIND type complex"/>
    <property type="evidence" value="ECO:0007669"/>
    <property type="project" value="InterPro"/>
</dbReference>
<comment type="subcellular location">
    <subcellularLocation>
        <location evidence="2">Chromosome</location>
        <location evidence="2">Centromere</location>
        <location evidence="2">Kinetochore</location>
    </subcellularLocation>
    <subcellularLocation>
        <location evidence="1">Nucleus</location>
    </subcellularLocation>
</comment>
<keyword evidence="5" id="KW-0498">Mitosis</keyword>
<dbReference type="EMBL" id="CP143786">
    <property type="protein sequence ID" value="WVN87659.1"/>
    <property type="molecule type" value="Genomic_DNA"/>
</dbReference>
<reference evidence="11" key="2">
    <citation type="journal article" date="2022" name="Elife">
        <title>Obligate sexual reproduction of a homothallic fungus closely related to the Cryptococcus pathogenic species complex.</title>
        <authorList>
            <person name="Passer A.R."/>
            <person name="Clancey S.A."/>
            <person name="Shea T."/>
            <person name="David-Palma M."/>
            <person name="Averette A.F."/>
            <person name="Boekhout T."/>
            <person name="Porcel B.M."/>
            <person name="Nowrousian M."/>
            <person name="Cuomo C.A."/>
            <person name="Sun S."/>
            <person name="Heitman J."/>
            <person name="Coelho M.A."/>
        </authorList>
    </citation>
    <scope>NUCLEOTIDE SEQUENCE</scope>
    <source>
        <strain evidence="11">CBS 7841</strain>
    </source>
</reference>
<name>A0AAJ8JSK0_9TREE</name>
<evidence type="ECO:0000256" key="5">
    <source>
        <dbReference type="ARBA" id="ARBA00022776"/>
    </source>
</evidence>
<feature type="region of interest" description="Disordered" evidence="10">
    <location>
        <begin position="147"/>
        <end position="222"/>
    </location>
</feature>
<sequence length="435" mass="47873">MGLQRTPPQRANKTSPSSHPDIIASQSLPAGVSPFKPRNPNVVRSPTAFSTQPVPSSSSMPNLSPEEPEPTEKEEEPQEQEIEALSHKSLIVDERPIRPAPVITVQEESMNTEAVGLSLTTVAAAGQVVRGMDEHVSSAEQELASHTNYVETAQDPVTPPPLKGSTRSKPSHTRPSHPYQRKSLQLPPEQNKDPLTPARTPRSRQSVLPAPPAPLRTDDDEDTRKALEWGKRYQLTAETVERAIKAGAQRWKAEHLKGCFPKMASQIPKAMDNAWLSSSKSLRDNIVSNISHLMTHYKAGASLQAIETIYAEAIENGQNNLLATDGKLHITRRERWSPGLSPKAIEAAHNMSIYDEAWGRLREEYLELHKDCQIRVAALLSKQAILAELEANMGGGIEELDETMKALSSLPLEGLSVWTEAAETKLEGRVPERSD</sequence>
<accession>A0AAJ8JSK0</accession>
<keyword evidence="9" id="KW-0137">Centromere</keyword>
<evidence type="ECO:0000256" key="2">
    <source>
        <dbReference type="ARBA" id="ARBA00004629"/>
    </source>
</evidence>
<gene>
    <name evidence="11" type="ORF">L203_102844</name>
</gene>
<evidence type="ECO:0000256" key="6">
    <source>
        <dbReference type="ARBA" id="ARBA00022838"/>
    </source>
</evidence>
<reference evidence="11" key="3">
    <citation type="submission" date="2024-01" db="EMBL/GenBank/DDBJ databases">
        <authorList>
            <person name="Coelho M.A."/>
            <person name="David-Palma M."/>
            <person name="Shea T."/>
            <person name="Sun S."/>
            <person name="Cuomo C.A."/>
            <person name="Heitman J."/>
        </authorList>
    </citation>
    <scope>NUCLEOTIDE SEQUENCE</scope>
    <source>
        <strain evidence="11">CBS 7841</strain>
    </source>
</reference>
<dbReference type="InterPro" id="IPR007128">
    <property type="entry name" value="PMF1/Nnf1"/>
</dbReference>
<keyword evidence="3" id="KW-0158">Chromosome</keyword>
<dbReference type="AlphaFoldDB" id="A0AAJ8JSK0"/>
<dbReference type="GO" id="GO:0007059">
    <property type="term" value="P:chromosome segregation"/>
    <property type="evidence" value="ECO:0007669"/>
    <property type="project" value="TreeGrafter"/>
</dbReference>
<evidence type="ECO:0000256" key="8">
    <source>
        <dbReference type="ARBA" id="ARBA00023306"/>
    </source>
</evidence>
<feature type="compositionally biased region" description="Polar residues" evidence="10">
    <location>
        <begin position="42"/>
        <end position="62"/>
    </location>
</feature>
<keyword evidence="4" id="KW-0132">Cell division</keyword>
<feature type="region of interest" description="Disordered" evidence="10">
    <location>
        <begin position="1"/>
        <end position="93"/>
    </location>
</feature>
<dbReference type="PANTHER" id="PTHR15459">
    <property type="entry name" value="POLYAMINE-MODULATED FACTOR 1"/>
    <property type="match status" value="1"/>
</dbReference>
<evidence type="ECO:0000256" key="4">
    <source>
        <dbReference type="ARBA" id="ARBA00022618"/>
    </source>
</evidence>
<evidence type="ECO:0000313" key="12">
    <source>
        <dbReference type="Proteomes" id="UP000094043"/>
    </source>
</evidence>
<dbReference type="GeneID" id="91087055"/>
<dbReference type="GO" id="GO:0005634">
    <property type="term" value="C:nucleus"/>
    <property type="evidence" value="ECO:0007669"/>
    <property type="project" value="UniProtKB-SubCell"/>
</dbReference>
<proteinExistence type="predicted"/>
<evidence type="ECO:0000256" key="1">
    <source>
        <dbReference type="ARBA" id="ARBA00004123"/>
    </source>
</evidence>
<feature type="compositionally biased region" description="Basic and acidic residues" evidence="10">
    <location>
        <begin position="84"/>
        <end position="93"/>
    </location>
</feature>
<dbReference type="KEGG" id="cdep:91087055"/>
<reference evidence="11" key="1">
    <citation type="submission" date="2016-06" db="EMBL/GenBank/DDBJ databases">
        <authorList>
            <person name="Cuomo C."/>
            <person name="Litvintseva A."/>
            <person name="Heitman J."/>
            <person name="Chen Y."/>
            <person name="Sun S."/>
            <person name="Springer D."/>
            <person name="Dromer F."/>
            <person name="Young S."/>
            <person name="Zeng Q."/>
            <person name="Chapman S."/>
            <person name="Gujja S."/>
            <person name="Saif S."/>
            <person name="Birren B."/>
        </authorList>
    </citation>
    <scope>NUCLEOTIDE SEQUENCE</scope>
    <source>
        <strain evidence="11">CBS 7841</strain>
    </source>
</reference>
<organism evidence="11 12">
    <name type="scientific">Cryptococcus depauperatus CBS 7841</name>
    <dbReference type="NCBI Taxonomy" id="1295531"/>
    <lineage>
        <taxon>Eukaryota</taxon>
        <taxon>Fungi</taxon>
        <taxon>Dikarya</taxon>
        <taxon>Basidiomycota</taxon>
        <taxon>Agaricomycotina</taxon>
        <taxon>Tremellomycetes</taxon>
        <taxon>Tremellales</taxon>
        <taxon>Cryptococcaceae</taxon>
        <taxon>Cryptococcus</taxon>
    </lineage>
</organism>